<gene>
    <name evidence="1" type="ORF">FocTR4_00003933</name>
</gene>
<reference evidence="1 2" key="1">
    <citation type="submission" date="2019-07" db="EMBL/GenBank/DDBJ databases">
        <title>The First High-Quality Draft Genome Sequence of the Causal Agent of the Current Panama Disease Epidemic.</title>
        <authorList>
            <person name="Warmington R.J."/>
            <person name="Kay W."/>
            <person name="Jeffries A."/>
            <person name="Bebber D."/>
            <person name="Moore K."/>
            <person name="Studholme D.J."/>
        </authorList>
    </citation>
    <scope>NUCLEOTIDE SEQUENCE [LARGE SCALE GENOMIC DNA]</scope>
    <source>
        <strain evidence="1 2">TR4</strain>
    </source>
</reference>
<accession>A0A5C6TBD7</accession>
<dbReference type="AlphaFoldDB" id="A0A5C6TBD7"/>
<name>A0A5C6TBD7_FUSOC</name>
<evidence type="ECO:0000313" key="1">
    <source>
        <dbReference type="EMBL" id="TXC07799.1"/>
    </source>
</evidence>
<comment type="caution">
    <text evidence="1">The sequence shown here is derived from an EMBL/GenBank/DDBJ whole genome shotgun (WGS) entry which is preliminary data.</text>
</comment>
<dbReference type="EMBL" id="VMNF01000005">
    <property type="protein sequence ID" value="TXC07799.1"/>
    <property type="molecule type" value="Genomic_DNA"/>
</dbReference>
<organism evidence="1 2">
    <name type="scientific">Fusarium oxysporum f. sp. cubense</name>
    <dbReference type="NCBI Taxonomy" id="61366"/>
    <lineage>
        <taxon>Eukaryota</taxon>
        <taxon>Fungi</taxon>
        <taxon>Dikarya</taxon>
        <taxon>Ascomycota</taxon>
        <taxon>Pezizomycotina</taxon>
        <taxon>Sordariomycetes</taxon>
        <taxon>Hypocreomycetidae</taxon>
        <taxon>Hypocreales</taxon>
        <taxon>Nectriaceae</taxon>
        <taxon>Fusarium</taxon>
        <taxon>Fusarium oxysporum species complex</taxon>
    </lineage>
</organism>
<evidence type="ECO:0000313" key="2">
    <source>
        <dbReference type="Proteomes" id="UP000321331"/>
    </source>
</evidence>
<protein>
    <submittedName>
        <fullName evidence="1">Uncharacterized protein</fullName>
    </submittedName>
</protein>
<proteinExistence type="predicted"/>
<sequence length="50" mass="5928">MRKPRAKYMWSDSFMSSIMMWMLHQPDTRAFLQKASLWSPRPIGDGPAER</sequence>
<dbReference type="Proteomes" id="UP000321331">
    <property type="component" value="Unassembled WGS sequence"/>
</dbReference>